<evidence type="ECO:0000313" key="3">
    <source>
        <dbReference type="Proteomes" id="UP000789901"/>
    </source>
</evidence>
<feature type="compositionally biased region" description="Basic and acidic residues" evidence="1">
    <location>
        <begin position="1"/>
        <end position="19"/>
    </location>
</feature>
<reference evidence="2 3" key="1">
    <citation type="submission" date="2021-06" db="EMBL/GenBank/DDBJ databases">
        <authorList>
            <person name="Kallberg Y."/>
            <person name="Tangrot J."/>
            <person name="Rosling A."/>
        </authorList>
    </citation>
    <scope>NUCLEOTIDE SEQUENCE [LARGE SCALE GENOMIC DNA]</scope>
    <source>
        <strain evidence="2 3">120-4 pot B 10/14</strain>
    </source>
</reference>
<dbReference type="EMBL" id="CAJVQB010142813">
    <property type="protein sequence ID" value="CAG8854823.1"/>
    <property type="molecule type" value="Genomic_DNA"/>
</dbReference>
<evidence type="ECO:0000313" key="2">
    <source>
        <dbReference type="EMBL" id="CAG8854823.1"/>
    </source>
</evidence>
<feature type="non-terminal residue" evidence="2">
    <location>
        <position position="55"/>
    </location>
</feature>
<keyword evidence="3" id="KW-1185">Reference proteome</keyword>
<protein>
    <submittedName>
        <fullName evidence="2">11442_t:CDS:1</fullName>
    </submittedName>
</protein>
<gene>
    <name evidence="2" type="ORF">GMARGA_LOCUS43644</name>
</gene>
<organism evidence="2 3">
    <name type="scientific">Gigaspora margarita</name>
    <dbReference type="NCBI Taxonomy" id="4874"/>
    <lineage>
        <taxon>Eukaryota</taxon>
        <taxon>Fungi</taxon>
        <taxon>Fungi incertae sedis</taxon>
        <taxon>Mucoromycota</taxon>
        <taxon>Glomeromycotina</taxon>
        <taxon>Glomeromycetes</taxon>
        <taxon>Diversisporales</taxon>
        <taxon>Gigasporaceae</taxon>
        <taxon>Gigaspora</taxon>
    </lineage>
</organism>
<sequence>ANILTKDDINIDNTKDNKNENNNNDDVEVESLNLVLNEKDKIKQEFTNKLVNVLN</sequence>
<evidence type="ECO:0000256" key="1">
    <source>
        <dbReference type="SAM" id="MobiDB-lite"/>
    </source>
</evidence>
<feature type="region of interest" description="Disordered" evidence="1">
    <location>
        <begin position="1"/>
        <end position="25"/>
    </location>
</feature>
<dbReference type="Proteomes" id="UP000789901">
    <property type="component" value="Unassembled WGS sequence"/>
</dbReference>
<feature type="non-terminal residue" evidence="2">
    <location>
        <position position="1"/>
    </location>
</feature>
<name>A0ABN7XHP6_GIGMA</name>
<comment type="caution">
    <text evidence="2">The sequence shown here is derived from an EMBL/GenBank/DDBJ whole genome shotgun (WGS) entry which is preliminary data.</text>
</comment>
<accession>A0ABN7XHP6</accession>
<proteinExistence type="predicted"/>